<dbReference type="PANTHER" id="PTHR36849">
    <property type="entry name" value="CYTOPLASMIC PROTEIN-RELATED"/>
    <property type="match status" value="1"/>
</dbReference>
<feature type="region of interest" description="Disordered" evidence="1">
    <location>
        <begin position="1"/>
        <end position="25"/>
    </location>
</feature>
<dbReference type="AlphaFoldDB" id="A0A345XKI9"/>
<proteinExistence type="predicted"/>
<dbReference type="KEGG" id="sarm:DVA86_05290"/>
<accession>A0A345XKI9</accession>
<sequence length="140" mass="15568">MAKRNSKRGGGGGGGAGGRQSTLDVRVRRIYDEPEGADGSRVLVDRVWPRGMAKDRARLDEWLKGAAPSTELRRWYGHDPERFEEFSERYRAELDGEEPRETLDRLRELAEDGPLTLLTATKDIGLSHAAILADVLAHEG</sequence>
<dbReference type="Pfam" id="PF22752">
    <property type="entry name" value="DUF488-N3i"/>
    <property type="match status" value="1"/>
</dbReference>
<dbReference type="RefSeq" id="WP_208876181.1">
    <property type="nucleotide sequence ID" value="NZ_CP031320.1"/>
</dbReference>
<gene>
    <name evidence="2" type="ORF">DVA86_05290</name>
</gene>
<evidence type="ECO:0000256" key="1">
    <source>
        <dbReference type="SAM" id="MobiDB-lite"/>
    </source>
</evidence>
<organism evidence="2 3">
    <name type="scientific">Streptomyces armeniacus</name>
    <dbReference type="NCBI Taxonomy" id="83291"/>
    <lineage>
        <taxon>Bacteria</taxon>
        <taxon>Bacillati</taxon>
        <taxon>Actinomycetota</taxon>
        <taxon>Actinomycetes</taxon>
        <taxon>Kitasatosporales</taxon>
        <taxon>Streptomycetaceae</taxon>
        <taxon>Streptomyces</taxon>
    </lineage>
</organism>
<protein>
    <submittedName>
        <fullName evidence="2">DUF488 family protein</fullName>
    </submittedName>
</protein>
<dbReference type="Proteomes" id="UP000254425">
    <property type="component" value="Chromosome"/>
</dbReference>
<name>A0A345XKI9_9ACTN</name>
<evidence type="ECO:0000313" key="3">
    <source>
        <dbReference type="Proteomes" id="UP000254425"/>
    </source>
</evidence>
<reference evidence="2 3" key="1">
    <citation type="submission" date="2018-07" db="EMBL/GenBank/DDBJ databases">
        <title>Draft genome of the type strain Streptomyces armeniacus ATCC 15676.</title>
        <authorList>
            <person name="Labana P."/>
            <person name="Gosse J.T."/>
            <person name="Boddy C.N."/>
        </authorList>
    </citation>
    <scope>NUCLEOTIDE SEQUENCE [LARGE SCALE GENOMIC DNA]</scope>
    <source>
        <strain evidence="2 3">ATCC 15676</strain>
    </source>
</reference>
<evidence type="ECO:0000313" key="2">
    <source>
        <dbReference type="EMBL" id="AXK32155.1"/>
    </source>
</evidence>
<dbReference type="InterPro" id="IPR052552">
    <property type="entry name" value="YeaO-like"/>
</dbReference>
<keyword evidence="3" id="KW-1185">Reference proteome</keyword>
<dbReference type="EMBL" id="CP031320">
    <property type="protein sequence ID" value="AXK32155.1"/>
    <property type="molecule type" value="Genomic_DNA"/>
</dbReference>
<feature type="compositionally biased region" description="Gly residues" evidence="1">
    <location>
        <begin position="8"/>
        <end position="18"/>
    </location>
</feature>
<dbReference type="PANTHER" id="PTHR36849:SF1">
    <property type="entry name" value="CYTOPLASMIC PROTEIN"/>
    <property type="match status" value="1"/>
</dbReference>